<feature type="chain" id="PRO_5021815365" description="DsrE/DsrF-like family protein" evidence="1">
    <location>
        <begin position="24"/>
        <end position="147"/>
    </location>
</feature>
<dbReference type="InterPro" id="IPR027396">
    <property type="entry name" value="DsrEFH-like"/>
</dbReference>
<dbReference type="OrthoDB" id="7361822at2"/>
<dbReference type="RefSeq" id="WP_142493244.1">
    <property type="nucleotide sequence ID" value="NZ_FXTO01000010.1"/>
</dbReference>
<dbReference type="Proteomes" id="UP000316030">
    <property type="component" value="Unassembled WGS sequence"/>
</dbReference>
<accession>A0A521DDS8</accession>
<dbReference type="EMBL" id="FXTO01000010">
    <property type="protein sequence ID" value="SMO69839.1"/>
    <property type="molecule type" value="Genomic_DNA"/>
</dbReference>
<evidence type="ECO:0000256" key="1">
    <source>
        <dbReference type="SAM" id="SignalP"/>
    </source>
</evidence>
<evidence type="ECO:0000313" key="3">
    <source>
        <dbReference type="Proteomes" id="UP000316030"/>
    </source>
</evidence>
<gene>
    <name evidence="2" type="ORF">SAMN06265173_11068</name>
</gene>
<name>A0A521DDS8_9RHOB</name>
<keyword evidence="1" id="KW-0732">Signal</keyword>
<organism evidence="2 3">
    <name type="scientific">Thalassovita litoralis</name>
    <dbReference type="NCBI Taxonomy" id="1010611"/>
    <lineage>
        <taxon>Bacteria</taxon>
        <taxon>Pseudomonadati</taxon>
        <taxon>Pseudomonadota</taxon>
        <taxon>Alphaproteobacteria</taxon>
        <taxon>Rhodobacterales</taxon>
        <taxon>Roseobacteraceae</taxon>
        <taxon>Thalassovita</taxon>
    </lineage>
</organism>
<reference evidence="2 3" key="1">
    <citation type="submission" date="2017-05" db="EMBL/GenBank/DDBJ databases">
        <authorList>
            <person name="Varghese N."/>
            <person name="Submissions S."/>
        </authorList>
    </citation>
    <scope>NUCLEOTIDE SEQUENCE [LARGE SCALE GENOMIC DNA]</scope>
    <source>
        <strain evidence="2 3">DSM 29506</strain>
    </source>
</reference>
<dbReference type="AlphaFoldDB" id="A0A521DDS8"/>
<dbReference type="SUPFAM" id="SSF75169">
    <property type="entry name" value="DsrEFH-like"/>
    <property type="match status" value="1"/>
</dbReference>
<dbReference type="Gene3D" id="3.40.1260.10">
    <property type="entry name" value="DsrEFH-like"/>
    <property type="match status" value="1"/>
</dbReference>
<protein>
    <recommendedName>
        <fullName evidence="4">DsrE/DsrF-like family protein</fullName>
    </recommendedName>
</protein>
<sequence length="147" mass="15023">MKHFLTAAVLAATVAGVAAPAMAEDQPKLLTMLTAPDAQTQLMAMVLTMNAVQAGAKAQILLCGPAADMALKDAPASTTAPQAPKGMSPQGLMKTIMEKTGTKVEVCAIYLPNKGVGPDALLDGITAAKPPAVAAEMIDDDTKIMSF</sequence>
<evidence type="ECO:0008006" key="4">
    <source>
        <dbReference type="Google" id="ProtNLM"/>
    </source>
</evidence>
<keyword evidence="3" id="KW-1185">Reference proteome</keyword>
<feature type="signal peptide" evidence="1">
    <location>
        <begin position="1"/>
        <end position="23"/>
    </location>
</feature>
<evidence type="ECO:0000313" key="2">
    <source>
        <dbReference type="EMBL" id="SMO69839.1"/>
    </source>
</evidence>
<proteinExistence type="predicted"/>